<dbReference type="Proteomes" id="UP001209878">
    <property type="component" value="Unassembled WGS sequence"/>
</dbReference>
<feature type="region of interest" description="Disordered" evidence="1">
    <location>
        <begin position="206"/>
        <end position="300"/>
    </location>
</feature>
<feature type="compositionally biased region" description="Polar residues" evidence="1">
    <location>
        <begin position="151"/>
        <end position="164"/>
    </location>
</feature>
<name>A0AAD9PET7_RIDPI</name>
<dbReference type="EMBL" id="JAODUO010000011">
    <property type="protein sequence ID" value="KAK2193516.1"/>
    <property type="molecule type" value="Genomic_DNA"/>
</dbReference>
<reference evidence="2" key="1">
    <citation type="journal article" date="2023" name="Mol. Biol. Evol.">
        <title>Third-Generation Sequencing Reveals the Adaptive Role of the Epigenome in Three Deep-Sea Polychaetes.</title>
        <authorList>
            <person name="Perez M."/>
            <person name="Aroh O."/>
            <person name="Sun Y."/>
            <person name="Lan Y."/>
            <person name="Juniper S.K."/>
            <person name="Young C.R."/>
            <person name="Angers B."/>
            <person name="Qian P.Y."/>
        </authorList>
    </citation>
    <scope>NUCLEOTIDE SEQUENCE</scope>
    <source>
        <strain evidence="2">R07B-5</strain>
    </source>
</reference>
<keyword evidence="3" id="KW-1185">Reference proteome</keyword>
<accession>A0AAD9PET7</accession>
<feature type="compositionally biased region" description="Basic and acidic residues" evidence="1">
    <location>
        <begin position="206"/>
        <end position="215"/>
    </location>
</feature>
<evidence type="ECO:0000256" key="1">
    <source>
        <dbReference type="SAM" id="MobiDB-lite"/>
    </source>
</evidence>
<sequence>MSQALRLSGLRIISAGHSGFSRLETVRRPVECRLCNELRWGKMCSGFGWYRIRFFSSPSNTKVLENVIRKKTKWGQRKKLLDHVKQEQYKELVSNIQHLQKNPTMSQKPYMSANTPVVPKNASKGNLTEHGDACKSNISRTDETHNDSWKHNFSNFEAQMQQQSTEHKQSGAARLPNNAGKTAVHESGGELDMTFSKCTVKEKVESCTKSSKDTHGTGVAKSKSVLTDAVHKQPHRHKASQSDGTQLPKQSKLQQKTNTRHGEANTATRHTAQHHREATKDSCTLSTIPNRKAGGRKLENVPTRVTAQKTLPNMLHVEFMEQTPFAGNGILPLTSDSADYAASGFAHELKGILNERLMTSRMSDHMKEFLSRIRARPDGVGDGDHAGSVQLYEAEMQTLRQCSDEEVNERLERMDTFSQKNKLSIGAFDEHQKSQQLMFNAEAAAFVDVCVHTGLVSMRRCRSVITYLRSIYRRFHNMFYLYTLSLFLSQQTDLLNLQFGIILSSYYTFDKIILNSGLRSLLTQKIRLLN</sequence>
<feature type="compositionally biased region" description="Basic and acidic residues" evidence="1">
    <location>
        <begin position="140"/>
        <end position="150"/>
    </location>
</feature>
<feature type="compositionally biased region" description="Polar residues" evidence="1">
    <location>
        <begin position="241"/>
        <end position="257"/>
    </location>
</feature>
<feature type="region of interest" description="Disordered" evidence="1">
    <location>
        <begin position="120"/>
        <end position="188"/>
    </location>
</feature>
<gene>
    <name evidence="2" type="ORF">NP493_10g00000</name>
</gene>
<organism evidence="2 3">
    <name type="scientific">Ridgeia piscesae</name>
    <name type="common">Tubeworm</name>
    <dbReference type="NCBI Taxonomy" id="27915"/>
    <lineage>
        <taxon>Eukaryota</taxon>
        <taxon>Metazoa</taxon>
        <taxon>Spiralia</taxon>
        <taxon>Lophotrochozoa</taxon>
        <taxon>Annelida</taxon>
        <taxon>Polychaeta</taxon>
        <taxon>Sedentaria</taxon>
        <taxon>Canalipalpata</taxon>
        <taxon>Sabellida</taxon>
        <taxon>Siboglinidae</taxon>
        <taxon>Ridgeia</taxon>
    </lineage>
</organism>
<protein>
    <submittedName>
        <fullName evidence="2">Uncharacterized protein</fullName>
    </submittedName>
</protein>
<proteinExistence type="predicted"/>
<evidence type="ECO:0000313" key="3">
    <source>
        <dbReference type="Proteomes" id="UP001209878"/>
    </source>
</evidence>
<comment type="caution">
    <text evidence="2">The sequence shown here is derived from an EMBL/GenBank/DDBJ whole genome shotgun (WGS) entry which is preliminary data.</text>
</comment>
<dbReference type="AlphaFoldDB" id="A0AAD9PET7"/>
<evidence type="ECO:0000313" key="2">
    <source>
        <dbReference type="EMBL" id="KAK2193516.1"/>
    </source>
</evidence>